<reference evidence="1 2" key="1">
    <citation type="submission" date="2016-09" db="EMBL/GenBank/DDBJ databases">
        <title>The draft genome of Dichanthelium oligosanthes: A C3 panicoid grass species.</title>
        <authorList>
            <person name="Studer A.J."/>
            <person name="Schnable J.C."/>
            <person name="Brutnell T.P."/>
        </authorList>
    </citation>
    <scope>NUCLEOTIDE SEQUENCE [LARGE SCALE GENOMIC DNA]</scope>
    <source>
        <strain evidence="2">cv. Kellogg 1175</strain>
        <tissue evidence="1">Leaf</tissue>
    </source>
</reference>
<dbReference type="OrthoDB" id="689662at2759"/>
<dbReference type="Proteomes" id="UP000095767">
    <property type="component" value="Unassembled WGS sequence"/>
</dbReference>
<organism evidence="1 2">
    <name type="scientific">Dichanthelium oligosanthes</name>
    <dbReference type="NCBI Taxonomy" id="888268"/>
    <lineage>
        <taxon>Eukaryota</taxon>
        <taxon>Viridiplantae</taxon>
        <taxon>Streptophyta</taxon>
        <taxon>Embryophyta</taxon>
        <taxon>Tracheophyta</taxon>
        <taxon>Spermatophyta</taxon>
        <taxon>Magnoliopsida</taxon>
        <taxon>Liliopsida</taxon>
        <taxon>Poales</taxon>
        <taxon>Poaceae</taxon>
        <taxon>PACMAD clade</taxon>
        <taxon>Panicoideae</taxon>
        <taxon>Panicodae</taxon>
        <taxon>Paniceae</taxon>
        <taxon>Dichantheliinae</taxon>
        <taxon>Dichanthelium</taxon>
    </lineage>
</organism>
<dbReference type="STRING" id="888268.A0A1E5WG03"/>
<keyword evidence="2" id="KW-1185">Reference proteome</keyword>
<evidence type="ECO:0000313" key="2">
    <source>
        <dbReference type="Proteomes" id="UP000095767"/>
    </source>
</evidence>
<accession>A0A1E5WG03</accession>
<proteinExistence type="predicted"/>
<sequence>MYFYQVIEGEGADRENLSACFEEWLAKELNDLHMHAACAVPNDFPKNAVWNWEFNEEFERYLPAYMNMLVEVDAMDDCLEVTCGFYSKCLLQDYASSFTAFFTERRPFRYSND</sequence>
<gene>
    <name evidence="1" type="ORF">BAE44_0002645</name>
</gene>
<comment type="caution">
    <text evidence="1">The sequence shown here is derived from an EMBL/GenBank/DDBJ whole genome shotgun (WGS) entry which is preliminary data.</text>
</comment>
<dbReference type="AlphaFoldDB" id="A0A1E5WG03"/>
<dbReference type="EMBL" id="LWDX02009521">
    <property type="protein sequence ID" value="OEL36336.1"/>
    <property type="molecule type" value="Genomic_DNA"/>
</dbReference>
<name>A0A1E5WG03_9POAL</name>
<evidence type="ECO:0000313" key="1">
    <source>
        <dbReference type="EMBL" id="OEL36336.1"/>
    </source>
</evidence>
<protein>
    <submittedName>
        <fullName evidence="1">Uncharacterized protein</fullName>
    </submittedName>
</protein>